<feature type="domain" description="Glycosyltransferase 2-like" evidence="1">
    <location>
        <begin position="103"/>
        <end position="269"/>
    </location>
</feature>
<protein>
    <recommendedName>
        <fullName evidence="1">Glycosyltransferase 2-like domain-containing protein</fullName>
    </recommendedName>
</protein>
<dbReference type="InterPro" id="IPR029044">
    <property type="entry name" value="Nucleotide-diphossugar_trans"/>
</dbReference>
<dbReference type="InterPro" id="IPR001173">
    <property type="entry name" value="Glyco_trans_2-like"/>
</dbReference>
<evidence type="ECO:0000313" key="2">
    <source>
        <dbReference type="EMBL" id="GHA98628.1"/>
    </source>
</evidence>
<sequence length="348" mass="38079">MAEALCARFAGAACVMDRSDVPGMAAAFNTGMRTVAGSVAGRPEETYVVVCNAGSTAAPDSVQALGDTLVARSLPAVAQINFLSLRTMDEMTGPGRWYAVGAAYYQTRWAFGFEYDLHRRNSASRRRGPLGHSYHLKGHGLALRLDTALDAGGFSTATPCEDLELGFRLALRRVPVQVVPVLEDTEHPTTATAVTAQKRYWYSGMIDVLQFHWLLPEDRAAQPWRFELSRLASVYRSAGCFLLGPVPYWILLGAAVALGRPVLAVLPFLNAALSAWLVRRAARLLGRPLPALRPAELVLLPAGILVWSLTRNIGPVQYLWSMARSSDRQGRLRATHLLHVEDSEKRSV</sequence>
<comment type="caution">
    <text evidence="2">The sequence shown here is derived from an EMBL/GenBank/DDBJ whole genome shotgun (WGS) entry which is preliminary data.</text>
</comment>
<dbReference type="EMBL" id="BMVO01000005">
    <property type="protein sequence ID" value="GHA98628.1"/>
    <property type="molecule type" value="Genomic_DNA"/>
</dbReference>
<organism evidence="2 3">
    <name type="scientific">Streptomyces chryseus</name>
    <dbReference type="NCBI Taxonomy" id="68186"/>
    <lineage>
        <taxon>Bacteria</taxon>
        <taxon>Bacillati</taxon>
        <taxon>Actinomycetota</taxon>
        <taxon>Actinomycetes</taxon>
        <taxon>Kitasatosporales</taxon>
        <taxon>Streptomycetaceae</taxon>
        <taxon>Streptomyces</taxon>
    </lineage>
</organism>
<gene>
    <name evidence="2" type="ORF">GCM10010346_21660</name>
</gene>
<dbReference type="Gene3D" id="3.90.550.10">
    <property type="entry name" value="Spore Coat Polysaccharide Biosynthesis Protein SpsA, Chain A"/>
    <property type="match status" value="1"/>
</dbReference>
<dbReference type="SUPFAM" id="SSF53448">
    <property type="entry name" value="Nucleotide-diphospho-sugar transferases"/>
    <property type="match status" value="1"/>
</dbReference>
<accession>A0ABQ3DIG8</accession>
<keyword evidence="3" id="KW-1185">Reference proteome</keyword>
<dbReference type="RefSeq" id="WP_138896746.1">
    <property type="nucleotide sequence ID" value="NZ_BMVO01000005.1"/>
</dbReference>
<evidence type="ECO:0000313" key="3">
    <source>
        <dbReference type="Proteomes" id="UP000599437"/>
    </source>
</evidence>
<evidence type="ECO:0000259" key="1">
    <source>
        <dbReference type="Pfam" id="PF13632"/>
    </source>
</evidence>
<proteinExistence type="predicted"/>
<name>A0ABQ3DIG8_9ACTN</name>
<dbReference type="Proteomes" id="UP000599437">
    <property type="component" value="Unassembled WGS sequence"/>
</dbReference>
<reference evidence="3" key="1">
    <citation type="journal article" date="2019" name="Int. J. Syst. Evol. Microbiol.">
        <title>The Global Catalogue of Microorganisms (GCM) 10K type strain sequencing project: providing services to taxonomists for standard genome sequencing and annotation.</title>
        <authorList>
            <consortium name="The Broad Institute Genomics Platform"/>
            <consortium name="The Broad Institute Genome Sequencing Center for Infectious Disease"/>
            <person name="Wu L."/>
            <person name="Ma J."/>
        </authorList>
    </citation>
    <scope>NUCLEOTIDE SEQUENCE [LARGE SCALE GENOMIC DNA]</scope>
    <source>
        <strain evidence="3">JCM 4737</strain>
    </source>
</reference>
<dbReference type="Pfam" id="PF13632">
    <property type="entry name" value="Glyco_trans_2_3"/>
    <property type="match status" value="1"/>
</dbReference>